<dbReference type="InterPro" id="IPR004927">
    <property type="entry name" value="MerB"/>
</dbReference>
<organism evidence="1 2">
    <name type="scientific">Amycolatopsis cihanbeyliensis</name>
    <dbReference type="NCBI Taxonomy" id="1128664"/>
    <lineage>
        <taxon>Bacteria</taxon>
        <taxon>Bacillati</taxon>
        <taxon>Actinomycetota</taxon>
        <taxon>Actinomycetes</taxon>
        <taxon>Pseudonocardiales</taxon>
        <taxon>Pseudonocardiaceae</taxon>
        <taxon>Amycolatopsis</taxon>
    </lineage>
</organism>
<keyword evidence="1" id="KW-0456">Lyase</keyword>
<keyword evidence="2" id="KW-1185">Reference proteome</keyword>
<dbReference type="SUPFAM" id="SSF160387">
    <property type="entry name" value="NosL/MerB-like"/>
    <property type="match status" value="1"/>
</dbReference>
<dbReference type="GO" id="GO:0018836">
    <property type="term" value="F:alkylmercury lyase activity"/>
    <property type="evidence" value="ECO:0007669"/>
    <property type="project" value="InterPro"/>
</dbReference>
<name>A0A542CSB7_AMYCI</name>
<evidence type="ECO:0000313" key="2">
    <source>
        <dbReference type="Proteomes" id="UP000320876"/>
    </source>
</evidence>
<evidence type="ECO:0000313" key="1">
    <source>
        <dbReference type="EMBL" id="TQI93706.1"/>
    </source>
</evidence>
<protein>
    <submittedName>
        <fullName evidence="1">Alkylmercury lyase-like protein</fullName>
    </submittedName>
</protein>
<accession>A0A542CSB7</accession>
<dbReference type="Pfam" id="PF03243">
    <property type="entry name" value="MerB"/>
    <property type="match status" value="1"/>
</dbReference>
<dbReference type="RefSeq" id="WP_170221042.1">
    <property type="nucleotide sequence ID" value="NZ_VFML01000002.1"/>
</dbReference>
<reference evidence="1 2" key="1">
    <citation type="submission" date="2019-06" db="EMBL/GenBank/DDBJ databases">
        <title>Sequencing the genomes of 1000 actinobacteria strains.</title>
        <authorList>
            <person name="Klenk H.-P."/>
        </authorList>
    </citation>
    <scope>NUCLEOTIDE SEQUENCE [LARGE SCALE GENOMIC DNA]</scope>
    <source>
        <strain evidence="1 2">DSM 45679</strain>
    </source>
</reference>
<dbReference type="AlphaFoldDB" id="A0A542CSB7"/>
<dbReference type="Proteomes" id="UP000320876">
    <property type="component" value="Unassembled WGS sequence"/>
</dbReference>
<dbReference type="Gene3D" id="3.30.450.410">
    <property type="match status" value="1"/>
</dbReference>
<dbReference type="EMBL" id="VFML01000002">
    <property type="protein sequence ID" value="TQI93706.1"/>
    <property type="molecule type" value="Genomic_DNA"/>
</dbReference>
<dbReference type="InterPro" id="IPR053717">
    <property type="entry name" value="MerB_lyase_sf"/>
</dbReference>
<gene>
    <name evidence="1" type="ORF">FB471_5847</name>
</gene>
<comment type="caution">
    <text evidence="1">The sequence shown here is derived from an EMBL/GenBank/DDBJ whole genome shotgun (WGS) entry which is preliminary data.</text>
</comment>
<sequence>MADPATREGVERILGEPTSERLGFLPRQARLLHRGILRRFAATGAPPAHAELDAEARHSLRDLAEWDLVGLGQRGEIEYAYPFATERTPHRVQVADGAQPYAVSALHALGAPAMLETDAEITSVDPRTRRRIRIAVGGRGTTADWQPATTVVFVGILIRCSELGDAKACGPYTKFFGTQDSAETWAEARAERVTGVLLEQDQALRAAERHFAGLLRRHLRSV</sequence>
<proteinExistence type="predicted"/>